<dbReference type="PANTHER" id="PTHR33332">
    <property type="entry name" value="REVERSE TRANSCRIPTASE DOMAIN-CONTAINING PROTEIN"/>
    <property type="match status" value="1"/>
</dbReference>
<reference evidence="3 4" key="1">
    <citation type="journal article" date="2023" name="J. Hered.">
        <title>Chromosome-level genome of the wood stork (Mycteria americana) provides insight into avian chromosome evolution.</title>
        <authorList>
            <person name="Flamio R. Jr."/>
            <person name="Ramstad K.M."/>
        </authorList>
    </citation>
    <scope>NUCLEOTIDE SEQUENCE [LARGE SCALE GENOMIC DNA]</scope>
    <source>
        <strain evidence="3">JAX WOST 10</strain>
    </source>
</reference>
<evidence type="ECO:0000313" key="3">
    <source>
        <dbReference type="EMBL" id="KAK4820970.1"/>
    </source>
</evidence>
<evidence type="ECO:0000313" key="4">
    <source>
        <dbReference type="Proteomes" id="UP001333110"/>
    </source>
</evidence>
<proteinExistence type="predicted"/>
<keyword evidence="1" id="KW-0732">Signal</keyword>
<comment type="caution">
    <text evidence="3">The sequence shown here is derived from an EMBL/GenBank/DDBJ whole genome shotgun (WGS) entry which is preliminary data.</text>
</comment>
<accession>A0AAN7RY30</accession>
<dbReference type="Proteomes" id="UP001333110">
    <property type="component" value="Unassembled WGS sequence"/>
</dbReference>
<dbReference type="InterPro" id="IPR000477">
    <property type="entry name" value="RT_dom"/>
</dbReference>
<gene>
    <name evidence="3" type="ORF">QYF61_009436</name>
</gene>
<dbReference type="Pfam" id="PF00078">
    <property type="entry name" value="RVT_1"/>
    <property type="match status" value="1"/>
</dbReference>
<name>A0AAN7RY30_MYCAM</name>
<dbReference type="AlphaFoldDB" id="A0AAN7RY30"/>
<feature type="signal peptide" evidence="1">
    <location>
        <begin position="1"/>
        <end position="16"/>
    </location>
</feature>
<feature type="chain" id="PRO_5042942988" description="Reverse transcriptase domain-containing protein" evidence="1">
    <location>
        <begin position="17"/>
        <end position="371"/>
    </location>
</feature>
<dbReference type="EMBL" id="JAUNZN010000005">
    <property type="protein sequence ID" value="KAK4820970.1"/>
    <property type="molecule type" value="Genomic_DNA"/>
</dbReference>
<feature type="domain" description="Reverse transcriptase" evidence="2">
    <location>
        <begin position="1"/>
        <end position="221"/>
    </location>
</feature>
<sequence>MSWFIILFYHIHPTSFWKSLHLCLDVLLKSCLGATPHLDLKVLLKSYLGATPCPKTETSVKRSHLARHLGYHKHLRQRLHYSMVYHEEIIEQPRLDRISEDHLLMQTEAATNFITDLLYHDTSGVPQGSVLGPVLFNIFINDLDEGIECTLSKFADDTKLCGSVDLLEGRKALQRDLDRLGRWAEVNCMRFNKAQCRVLHLGHNNPMQRCRLGEEWLESCLAEKDLGVLVDSRLNMSQQCAQLAKKANGILACIKNSCWAPHSKRDIEGLEHVQRRATELGKGLEHKADGERLRDLGLFSLEKRRLRGDLIVLYNCLKGGCREGRFRLDIRKNVFTERAVKHWNRLPREGVESPSLEVFKSHLDEVLRDMV</sequence>
<dbReference type="PROSITE" id="PS50878">
    <property type="entry name" value="RT_POL"/>
    <property type="match status" value="1"/>
</dbReference>
<protein>
    <recommendedName>
        <fullName evidence="2">Reverse transcriptase domain-containing protein</fullName>
    </recommendedName>
</protein>
<evidence type="ECO:0000259" key="2">
    <source>
        <dbReference type="PROSITE" id="PS50878"/>
    </source>
</evidence>
<organism evidence="3 4">
    <name type="scientific">Mycteria americana</name>
    <name type="common">Wood stork</name>
    <dbReference type="NCBI Taxonomy" id="33587"/>
    <lineage>
        <taxon>Eukaryota</taxon>
        <taxon>Metazoa</taxon>
        <taxon>Chordata</taxon>
        <taxon>Craniata</taxon>
        <taxon>Vertebrata</taxon>
        <taxon>Euteleostomi</taxon>
        <taxon>Archelosauria</taxon>
        <taxon>Archosauria</taxon>
        <taxon>Dinosauria</taxon>
        <taxon>Saurischia</taxon>
        <taxon>Theropoda</taxon>
        <taxon>Coelurosauria</taxon>
        <taxon>Aves</taxon>
        <taxon>Neognathae</taxon>
        <taxon>Neoaves</taxon>
        <taxon>Aequornithes</taxon>
        <taxon>Ciconiiformes</taxon>
        <taxon>Ciconiidae</taxon>
        <taxon>Mycteria</taxon>
    </lineage>
</organism>
<evidence type="ECO:0000256" key="1">
    <source>
        <dbReference type="SAM" id="SignalP"/>
    </source>
</evidence>
<keyword evidence="4" id="KW-1185">Reference proteome</keyword>